<evidence type="ECO:0000313" key="2">
    <source>
        <dbReference type="Proteomes" id="UP000299102"/>
    </source>
</evidence>
<evidence type="ECO:0000313" key="1">
    <source>
        <dbReference type="EMBL" id="GBP61041.1"/>
    </source>
</evidence>
<dbReference type="AlphaFoldDB" id="A0A4C1XB03"/>
<organism evidence="1 2">
    <name type="scientific">Eumeta variegata</name>
    <name type="common">Bagworm moth</name>
    <name type="synonym">Eumeta japonica</name>
    <dbReference type="NCBI Taxonomy" id="151549"/>
    <lineage>
        <taxon>Eukaryota</taxon>
        <taxon>Metazoa</taxon>
        <taxon>Ecdysozoa</taxon>
        <taxon>Arthropoda</taxon>
        <taxon>Hexapoda</taxon>
        <taxon>Insecta</taxon>
        <taxon>Pterygota</taxon>
        <taxon>Neoptera</taxon>
        <taxon>Endopterygota</taxon>
        <taxon>Lepidoptera</taxon>
        <taxon>Glossata</taxon>
        <taxon>Ditrysia</taxon>
        <taxon>Tineoidea</taxon>
        <taxon>Psychidae</taxon>
        <taxon>Oiketicinae</taxon>
        <taxon>Eumeta</taxon>
    </lineage>
</organism>
<comment type="caution">
    <text evidence="1">The sequence shown here is derived from an EMBL/GenBank/DDBJ whole genome shotgun (WGS) entry which is preliminary data.</text>
</comment>
<dbReference type="EMBL" id="BGZK01000802">
    <property type="protein sequence ID" value="GBP61041.1"/>
    <property type="molecule type" value="Genomic_DNA"/>
</dbReference>
<reference evidence="1 2" key="1">
    <citation type="journal article" date="2019" name="Commun. Biol.">
        <title>The bagworm genome reveals a unique fibroin gene that provides high tensile strength.</title>
        <authorList>
            <person name="Kono N."/>
            <person name="Nakamura H."/>
            <person name="Ohtoshi R."/>
            <person name="Tomita M."/>
            <person name="Numata K."/>
            <person name="Arakawa K."/>
        </authorList>
    </citation>
    <scope>NUCLEOTIDE SEQUENCE [LARGE SCALE GENOMIC DNA]</scope>
</reference>
<sequence>MFHIKNKQNSSPPDVAARDLIRDVETVRPTQACRDGGRGAARAACLRSRVDDTVSWPLIGHGRYRPTLSYRISFINTRRVDEKVAHATVDDGLAVLSYRERPCALIAILGRRKAVSIDSRHLVTVVLSSAPGLSNFLI</sequence>
<accession>A0A4C1XB03</accession>
<protein>
    <submittedName>
        <fullName evidence="1">Uncharacterized protein</fullName>
    </submittedName>
</protein>
<name>A0A4C1XB03_EUMVA</name>
<proteinExistence type="predicted"/>
<gene>
    <name evidence="1" type="ORF">EVAR_51173_1</name>
</gene>
<dbReference type="Proteomes" id="UP000299102">
    <property type="component" value="Unassembled WGS sequence"/>
</dbReference>
<keyword evidence="2" id="KW-1185">Reference proteome</keyword>